<dbReference type="Pfam" id="PF00069">
    <property type="entry name" value="Pkinase"/>
    <property type="match status" value="1"/>
</dbReference>
<dbReference type="PANTHER" id="PTHR48015:SF41">
    <property type="entry name" value="TRAF2 AND NCK-INTERACTING PROTEIN KINASE"/>
    <property type="match status" value="1"/>
</dbReference>
<dbReference type="InterPro" id="IPR011009">
    <property type="entry name" value="Kinase-like_dom_sf"/>
</dbReference>
<dbReference type="InterPro" id="IPR008271">
    <property type="entry name" value="Ser/Thr_kinase_AS"/>
</dbReference>
<dbReference type="GO" id="GO:0048812">
    <property type="term" value="P:neuron projection morphogenesis"/>
    <property type="evidence" value="ECO:0007669"/>
    <property type="project" value="TreeGrafter"/>
</dbReference>
<dbReference type="GO" id="GO:0005737">
    <property type="term" value="C:cytoplasm"/>
    <property type="evidence" value="ECO:0007669"/>
    <property type="project" value="TreeGrafter"/>
</dbReference>
<dbReference type="EMBL" id="CM004468">
    <property type="protein sequence ID" value="OCT94744.1"/>
    <property type="molecule type" value="Genomic_DNA"/>
</dbReference>
<feature type="domain" description="Protein kinase" evidence="1">
    <location>
        <begin position="1"/>
        <end position="261"/>
    </location>
</feature>
<sequence>MSSSEKIQENPSENMEESNNIENVVPFIEVHIKHAFGELYPEEENILSELYVQRSVSCHRSFPDYYGAYYQRSEDSLWIAMEFCSGGSVADLIETKNYSLGEHWIAYICKEVLQVWLTYLQEMNVIHHDLKGLNIMLTSSAEVKIIDFGLATVGSKSNSTAGTINWMAPEVFACIEDSTAQYDFKADVWSLGITAIEMAEGCAPYIELSDTEIYTKIMHDPSPGLTWEEWSVIFDSFVNNCLCKDPSRRPSAEQLLSHPFITYNSYHMDDVKNRIARHIQK</sequence>
<dbReference type="Proteomes" id="UP000694892">
    <property type="component" value="Chromosome 2L"/>
</dbReference>
<dbReference type="PANTHER" id="PTHR48015">
    <property type="entry name" value="SERINE/THREONINE-PROTEIN KINASE TAO"/>
    <property type="match status" value="1"/>
</dbReference>
<dbReference type="PROSITE" id="PS50011">
    <property type="entry name" value="PROTEIN_KINASE_DOM"/>
    <property type="match status" value="1"/>
</dbReference>
<protein>
    <recommendedName>
        <fullName evidence="1">Protein kinase domain-containing protein</fullName>
    </recommendedName>
</protein>
<feature type="non-terminal residue" evidence="2">
    <location>
        <position position="281"/>
    </location>
</feature>
<evidence type="ECO:0000259" key="1">
    <source>
        <dbReference type="PROSITE" id="PS50011"/>
    </source>
</evidence>
<accession>A0A974HY93</accession>
<evidence type="ECO:0000313" key="3">
    <source>
        <dbReference type="Proteomes" id="UP000694892"/>
    </source>
</evidence>
<dbReference type="GO" id="GO:0005524">
    <property type="term" value="F:ATP binding"/>
    <property type="evidence" value="ECO:0007669"/>
    <property type="project" value="InterPro"/>
</dbReference>
<dbReference type="FunFam" id="1.10.510.10:FF:000906">
    <property type="entry name" value="Spectrin, beta, non-erythrocytic 1"/>
    <property type="match status" value="1"/>
</dbReference>
<evidence type="ECO:0000313" key="2">
    <source>
        <dbReference type="EMBL" id="OCT94744.1"/>
    </source>
</evidence>
<dbReference type="GO" id="GO:0000165">
    <property type="term" value="P:MAPK cascade"/>
    <property type="evidence" value="ECO:0007669"/>
    <property type="project" value="TreeGrafter"/>
</dbReference>
<proteinExistence type="predicted"/>
<dbReference type="InterPro" id="IPR050285">
    <property type="entry name" value="STE20_Ser/Thr_kinase"/>
</dbReference>
<dbReference type="PROSITE" id="PS00108">
    <property type="entry name" value="PROTEIN_KINASE_ST"/>
    <property type="match status" value="1"/>
</dbReference>
<dbReference type="Gene3D" id="1.10.510.10">
    <property type="entry name" value="Transferase(Phosphotransferase) domain 1"/>
    <property type="match status" value="1"/>
</dbReference>
<reference evidence="3" key="1">
    <citation type="journal article" date="2016" name="Nature">
        <title>Genome evolution in the allotetraploid frog Xenopus laevis.</title>
        <authorList>
            <person name="Session A.M."/>
            <person name="Uno Y."/>
            <person name="Kwon T."/>
            <person name="Chapman J.A."/>
            <person name="Toyoda A."/>
            <person name="Takahashi S."/>
            <person name="Fukui A."/>
            <person name="Hikosaka A."/>
            <person name="Suzuki A."/>
            <person name="Kondo M."/>
            <person name="van Heeringen S.J."/>
            <person name="Quigley I."/>
            <person name="Heinz S."/>
            <person name="Ogino H."/>
            <person name="Ochi H."/>
            <person name="Hellsten U."/>
            <person name="Lyons J.B."/>
            <person name="Simakov O."/>
            <person name="Putnam N."/>
            <person name="Stites J."/>
            <person name="Kuroki Y."/>
            <person name="Tanaka T."/>
            <person name="Michiue T."/>
            <person name="Watanabe M."/>
            <person name="Bogdanovic O."/>
            <person name="Lister R."/>
            <person name="Georgiou G."/>
            <person name="Paranjpe S.S."/>
            <person name="van Kruijsbergen I."/>
            <person name="Shu S."/>
            <person name="Carlson J."/>
            <person name="Kinoshita T."/>
            <person name="Ohta Y."/>
            <person name="Mawaribuchi S."/>
            <person name="Jenkins J."/>
            <person name="Grimwood J."/>
            <person name="Schmutz J."/>
            <person name="Mitros T."/>
            <person name="Mozaffari S.V."/>
            <person name="Suzuki Y."/>
            <person name="Haramoto Y."/>
            <person name="Yamamoto T.S."/>
            <person name="Takagi C."/>
            <person name="Heald R."/>
            <person name="Miller K."/>
            <person name="Haudenschild C."/>
            <person name="Kitzman J."/>
            <person name="Nakayama T."/>
            <person name="Izutsu Y."/>
            <person name="Robert J."/>
            <person name="Fortriede J."/>
            <person name="Burns K."/>
            <person name="Lotay V."/>
            <person name="Karimi K."/>
            <person name="Yasuoka Y."/>
            <person name="Dichmann D.S."/>
            <person name="Flajnik M.F."/>
            <person name="Houston D.W."/>
            <person name="Shendure J."/>
            <person name="DuPasquier L."/>
            <person name="Vize P.D."/>
            <person name="Zorn A.M."/>
            <person name="Ito M."/>
            <person name="Marcotte E.M."/>
            <person name="Wallingford J.B."/>
            <person name="Ito Y."/>
            <person name="Asashima M."/>
            <person name="Ueno N."/>
            <person name="Matsuda Y."/>
            <person name="Veenstra G.J."/>
            <person name="Fujiyama A."/>
            <person name="Harland R.M."/>
            <person name="Taira M."/>
            <person name="Rokhsar D.S."/>
        </authorList>
    </citation>
    <scope>NUCLEOTIDE SEQUENCE [LARGE SCALE GENOMIC DNA]</scope>
    <source>
        <strain evidence="3">J</strain>
    </source>
</reference>
<dbReference type="GO" id="GO:0043408">
    <property type="term" value="P:regulation of MAPK cascade"/>
    <property type="evidence" value="ECO:0007669"/>
    <property type="project" value="TreeGrafter"/>
</dbReference>
<dbReference type="SUPFAM" id="SSF56112">
    <property type="entry name" value="Protein kinase-like (PK-like)"/>
    <property type="match status" value="1"/>
</dbReference>
<gene>
    <name evidence="2" type="ORF">XELAEV_18012434mg</name>
</gene>
<dbReference type="InterPro" id="IPR000719">
    <property type="entry name" value="Prot_kinase_dom"/>
</dbReference>
<name>A0A974HY93_XENLA</name>
<dbReference type="SMART" id="SM00220">
    <property type="entry name" value="S_TKc"/>
    <property type="match status" value="1"/>
</dbReference>
<dbReference type="AlphaFoldDB" id="A0A974HY93"/>
<organism evidence="2 3">
    <name type="scientific">Xenopus laevis</name>
    <name type="common">African clawed frog</name>
    <dbReference type="NCBI Taxonomy" id="8355"/>
    <lineage>
        <taxon>Eukaryota</taxon>
        <taxon>Metazoa</taxon>
        <taxon>Chordata</taxon>
        <taxon>Craniata</taxon>
        <taxon>Vertebrata</taxon>
        <taxon>Euteleostomi</taxon>
        <taxon>Amphibia</taxon>
        <taxon>Batrachia</taxon>
        <taxon>Anura</taxon>
        <taxon>Pipoidea</taxon>
        <taxon>Pipidae</taxon>
        <taxon>Xenopodinae</taxon>
        <taxon>Xenopus</taxon>
        <taxon>Xenopus</taxon>
    </lineage>
</organism>
<dbReference type="GO" id="GO:0004674">
    <property type="term" value="F:protein serine/threonine kinase activity"/>
    <property type="evidence" value="ECO:0007669"/>
    <property type="project" value="TreeGrafter"/>
</dbReference>